<organism evidence="4 5">
    <name type="scientific">Phanerochaete carnosa (strain HHB-10118-sp)</name>
    <name type="common">White-rot fungus</name>
    <name type="synonym">Peniophora carnosa</name>
    <dbReference type="NCBI Taxonomy" id="650164"/>
    <lineage>
        <taxon>Eukaryota</taxon>
        <taxon>Fungi</taxon>
        <taxon>Dikarya</taxon>
        <taxon>Basidiomycota</taxon>
        <taxon>Agaricomycotina</taxon>
        <taxon>Agaricomycetes</taxon>
        <taxon>Polyporales</taxon>
        <taxon>Phanerochaetaceae</taxon>
        <taxon>Phanerochaete</taxon>
    </lineage>
</organism>
<dbReference type="Gene3D" id="1.10.1200.10">
    <property type="entry name" value="ACP-like"/>
    <property type="match status" value="1"/>
</dbReference>
<keyword evidence="5" id="KW-1185">Reference proteome</keyword>
<dbReference type="GeneID" id="18913208"/>
<gene>
    <name evidence="4" type="ORF">PHACADRAFT_212203</name>
</gene>
<dbReference type="InterPro" id="IPR020845">
    <property type="entry name" value="AMP-binding_CS"/>
</dbReference>
<dbReference type="InterPro" id="IPR036291">
    <property type="entry name" value="NAD(P)-bd_dom_sf"/>
</dbReference>
<dbReference type="InParanoid" id="K5VJN5"/>
<dbReference type="SUPFAM" id="SSF56801">
    <property type="entry name" value="Acetyl-CoA synthetase-like"/>
    <property type="match status" value="1"/>
</dbReference>
<dbReference type="PANTHER" id="PTHR43439">
    <property type="entry name" value="PHENYLACETATE-COENZYME A LIGASE"/>
    <property type="match status" value="1"/>
</dbReference>
<evidence type="ECO:0000256" key="1">
    <source>
        <dbReference type="ARBA" id="ARBA00022450"/>
    </source>
</evidence>
<dbReference type="HOGENOM" id="CLU_002220_1_0_1"/>
<dbReference type="Proteomes" id="UP000008370">
    <property type="component" value="Unassembled WGS sequence"/>
</dbReference>
<dbReference type="GO" id="GO:0031177">
    <property type="term" value="F:phosphopantetheine binding"/>
    <property type="evidence" value="ECO:0007669"/>
    <property type="project" value="InterPro"/>
</dbReference>
<dbReference type="InterPro" id="IPR020806">
    <property type="entry name" value="PKS_PP-bd"/>
</dbReference>
<feature type="domain" description="Polyketide synthase-like phosphopantetheine-binding" evidence="3">
    <location>
        <begin position="576"/>
        <end position="660"/>
    </location>
</feature>
<evidence type="ECO:0000313" key="5">
    <source>
        <dbReference type="Proteomes" id="UP000008370"/>
    </source>
</evidence>
<dbReference type="PROSITE" id="PS00455">
    <property type="entry name" value="AMP_BINDING"/>
    <property type="match status" value="1"/>
</dbReference>
<dbReference type="InterPro" id="IPR000873">
    <property type="entry name" value="AMP-dep_synth/lig_dom"/>
</dbReference>
<dbReference type="Pfam" id="PF07993">
    <property type="entry name" value="NAD_binding_4"/>
    <property type="match status" value="1"/>
</dbReference>
<dbReference type="SUPFAM" id="SSF47336">
    <property type="entry name" value="ACP-like"/>
    <property type="match status" value="1"/>
</dbReference>
<dbReference type="KEGG" id="pco:PHACADRAFT_212203"/>
<keyword evidence="2" id="KW-0597">Phosphoprotein</keyword>
<accession>K5VJN5</accession>
<evidence type="ECO:0000313" key="4">
    <source>
        <dbReference type="EMBL" id="EKM51563.1"/>
    </source>
</evidence>
<dbReference type="Pfam" id="PF00501">
    <property type="entry name" value="AMP-binding"/>
    <property type="match status" value="1"/>
</dbReference>
<dbReference type="InterPro" id="IPR013120">
    <property type="entry name" value="FAR_NAD-bd"/>
</dbReference>
<dbReference type="SUPFAM" id="SSF51735">
    <property type="entry name" value="NAD(P)-binding Rossmann-fold domains"/>
    <property type="match status" value="1"/>
</dbReference>
<dbReference type="PANTHER" id="PTHR43439:SF2">
    <property type="entry name" value="ENZYME, PUTATIVE (JCVI)-RELATED"/>
    <property type="match status" value="1"/>
</dbReference>
<evidence type="ECO:0000256" key="2">
    <source>
        <dbReference type="ARBA" id="ARBA00022553"/>
    </source>
</evidence>
<dbReference type="SMART" id="SM00823">
    <property type="entry name" value="PKS_PP"/>
    <property type="match status" value="1"/>
</dbReference>
<dbReference type="OrthoDB" id="429813at2759"/>
<name>K5VJN5_PHACS</name>
<protein>
    <recommendedName>
        <fullName evidence="3">Polyketide synthase-like phosphopantetheine-binding domain-containing protein</fullName>
    </recommendedName>
</protein>
<dbReference type="AlphaFoldDB" id="K5VJN5"/>
<dbReference type="InterPro" id="IPR042099">
    <property type="entry name" value="ANL_N_sf"/>
</dbReference>
<dbReference type="InterPro" id="IPR051414">
    <property type="entry name" value="Adenylate-forming_Reductase"/>
</dbReference>
<dbReference type="STRING" id="650164.K5VJN5"/>
<reference evidence="4 5" key="1">
    <citation type="journal article" date="2012" name="BMC Genomics">
        <title>Comparative genomics of the white-rot fungi, Phanerochaete carnosa and P. chrysosporium, to elucidate the genetic basis of the distinct wood types they colonize.</title>
        <authorList>
            <person name="Suzuki H."/>
            <person name="MacDonald J."/>
            <person name="Syed K."/>
            <person name="Salamov A."/>
            <person name="Hori C."/>
            <person name="Aerts A."/>
            <person name="Henrissat B."/>
            <person name="Wiebenga A."/>
            <person name="vanKuyk P.A."/>
            <person name="Barry K."/>
            <person name="Lindquist E."/>
            <person name="LaButti K."/>
            <person name="Lapidus A."/>
            <person name="Lucas S."/>
            <person name="Coutinho P."/>
            <person name="Gong Y."/>
            <person name="Samejima M."/>
            <person name="Mahadevan R."/>
            <person name="Abou-Zaid M."/>
            <person name="de Vries R.P."/>
            <person name="Igarashi K."/>
            <person name="Yadav J.S."/>
            <person name="Grigoriev I.V."/>
            <person name="Master E.R."/>
        </authorList>
    </citation>
    <scope>NUCLEOTIDE SEQUENCE [LARGE SCALE GENOMIC DNA]</scope>
    <source>
        <strain evidence="4 5">HHB-10118-sp</strain>
    </source>
</reference>
<dbReference type="Gene3D" id="3.40.50.12780">
    <property type="entry name" value="N-terminal domain of ligase-like"/>
    <property type="match status" value="1"/>
</dbReference>
<sequence length="1077" mass="117735">MPQSSIPPTDGSLLTLINFLDFNVKYNAEQPFYIFPSLSDPTKLTSLSYLEVAWASHRIAHILRPNRRGNDGDVVGVLLHTDTILYAAVVLGVLRAGLVPYVISPRNSAQAICQLLDATSSKCVISQASLVTLVSHIRADRDAKDLPLDVREMPALSVLFPALSDSVEDGLTPFQSDTPADIHGTAMFLHSSGSTGFPKTILFTHYQLLKWSRLNVTLGSSLRRIRNGSMGLPTFHAVGMFQHVCNPLMSGSGTVVYAPQYPAAPTAPHPQSMYELAKLSGCTAMSLVPSVLEAWSKSEEKVQFMSTLRLVTFAGGPLSQAVGDRLEAAGVPLRSLYGGTEFASPMKIWSEPITPDWLPPITPNGDWAWLEWSSRTKTRMEPQGDGTYELVITGHDDYPIAAYNIPGEKAYATSDLFERHPSKEGLWRMVGRKDDVIILSTGEKIVPIPQEGHIGTCPMVMGCLMFGREREQAGLLVELAERHAFDPNDEAALVQFRNELWPVVEEANATAPAFAKIFKEMIIVTDSSRPLPRAGKGTIQRKAAISLYADEIEKLYKTVAESTNVDDIALPESWSEDELVHWLSAQAASVNNDRVPSPDLDLFQQGFDSLSATFFRNHIIGVLRAFNEPHLMRAAQSISPNLIFEYPTILDLASFLSRLTDPVSDEHPQATTSGINVANIEALVHKYTSDLPKAKASASSAPRRVAAVLLTGSTGNIGSHILASLLADDRIARVYTLNRPSTSPPIERLKTAFSERALPVDILDNLKLSAFVGDINQTKFGLEPAAYEEVLSFVTHIIHNAWTVNFNLPLQSYEDQIAGVRRLVDVCGDADYPIKLLCTSSVGAASLWDADQGPVPERPLPDPAVATSNGYSASKYIVEQILDKAAANGLCVMAVRMGQACGSKATGAWGTTEWMPIMVKSSLSLGCFPEMSGLLNWVPLDAIGSAYIGWVIFDNNLPLLVNVVHPRPTSWDVVLRGIRTEVGGDMPVVPLDVWVAKLDVQSSTATAEDLARLPALKLIGFFRGLVAARLGSGDRADSLPFATDELQRSSPTMCELQPLSEEHARMWVRYWKSRRYL</sequence>
<dbReference type="RefSeq" id="XP_007399375.1">
    <property type="nucleotide sequence ID" value="XM_007399313.1"/>
</dbReference>
<dbReference type="Pfam" id="PF23562">
    <property type="entry name" value="AMP-binding_C_3"/>
    <property type="match status" value="1"/>
</dbReference>
<evidence type="ECO:0000259" key="3">
    <source>
        <dbReference type="SMART" id="SM00823"/>
    </source>
</evidence>
<keyword evidence="1" id="KW-0596">Phosphopantetheine</keyword>
<proteinExistence type="predicted"/>
<dbReference type="Gene3D" id="3.40.50.720">
    <property type="entry name" value="NAD(P)-binding Rossmann-like Domain"/>
    <property type="match status" value="1"/>
</dbReference>
<dbReference type="EMBL" id="JH930476">
    <property type="protein sequence ID" value="EKM51563.1"/>
    <property type="molecule type" value="Genomic_DNA"/>
</dbReference>
<dbReference type="InterPro" id="IPR036736">
    <property type="entry name" value="ACP-like_sf"/>
</dbReference>